<dbReference type="AlphaFoldDB" id="A0AAF5PYR7"/>
<name>A0AAF5PYR7_WUCBA</name>
<reference evidence="1" key="2">
    <citation type="journal article" date="2016" name="Mol. Ecol.">
        <title>Population genomics of the filarial nematode parasite Wuchereria bancrofti from mosquitoes.</title>
        <authorList>
            <person name="Small S.T."/>
            <person name="Reimer L.J."/>
            <person name="Tisch D.J."/>
            <person name="King C.L."/>
            <person name="Christensen B.M."/>
            <person name="Siba P.M."/>
            <person name="Kazura J.W."/>
            <person name="Serre D."/>
            <person name="Zimmerman P.A."/>
        </authorList>
    </citation>
    <scope>NUCLEOTIDE SEQUENCE</scope>
    <source>
        <strain evidence="1">pt0022</strain>
    </source>
</reference>
<accession>A0AAF5PYR7</accession>
<dbReference type="WBParaSite" id="mrna-Wban_07306">
    <property type="protein sequence ID" value="mrna-Wban_07306"/>
    <property type="gene ID" value="Wban_07306"/>
</dbReference>
<reference evidence="1" key="1">
    <citation type="submission" date="2015-03" db="EMBL/GenBank/DDBJ databases">
        <title>Wuchereria bancrofti Genome Sequencing Papua New Guinea Strain.</title>
        <authorList>
            <person name="Small S.T."/>
            <person name="Serre D."/>
            <person name="Zimmerman P.A."/>
        </authorList>
    </citation>
    <scope>NUCLEOTIDE SEQUENCE [LARGE SCALE GENOMIC DNA]</scope>
    <source>
        <strain evidence="1">pt0022</strain>
    </source>
</reference>
<sequence length="32" mass="3809">MSQKSLKNVGNECINYHLSRCKWIILKRFVAK</sequence>
<reference evidence="2" key="3">
    <citation type="submission" date="2024-02" db="UniProtKB">
        <authorList>
            <consortium name="WormBaseParasite"/>
        </authorList>
    </citation>
    <scope>IDENTIFICATION</scope>
    <source>
        <strain evidence="2">pt0022</strain>
    </source>
</reference>
<evidence type="ECO:0000313" key="2">
    <source>
        <dbReference type="WBParaSite" id="mrna-Wban_07306"/>
    </source>
</evidence>
<protein>
    <submittedName>
        <fullName evidence="2">Uncharacterized protein</fullName>
    </submittedName>
</protein>
<proteinExistence type="predicted"/>
<evidence type="ECO:0000313" key="1">
    <source>
        <dbReference type="Proteomes" id="UP000093561"/>
    </source>
</evidence>
<dbReference type="Proteomes" id="UP000093561">
    <property type="component" value="Unassembled WGS sequence"/>
</dbReference>
<organism evidence="1 2">
    <name type="scientific">Wuchereria bancrofti</name>
    <dbReference type="NCBI Taxonomy" id="6293"/>
    <lineage>
        <taxon>Eukaryota</taxon>
        <taxon>Metazoa</taxon>
        <taxon>Ecdysozoa</taxon>
        <taxon>Nematoda</taxon>
        <taxon>Chromadorea</taxon>
        <taxon>Rhabditida</taxon>
        <taxon>Spirurina</taxon>
        <taxon>Spiruromorpha</taxon>
        <taxon>Filarioidea</taxon>
        <taxon>Onchocercidae</taxon>
        <taxon>Wuchereria</taxon>
    </lineage>
</organism>